<proteinExistence type="predicted"/>
<name>A0A3S9XFX7_9GAMM</name>
<reference evidence="2" key="1">
    <citation type="submission" date="2018-06" db="EMBL/GenBank/DDBJ databases">
        <title>Complete genome of Pseudomonas insecticola strain QZS01.</title>
        <authorList>
            <person name="Wang J."/>
            <person name="Su Q."/>
        </authorList>
    </citation>
    <scope>NUCLEOTIDE SEQUENCE [LARGE SCALE GENOMIC DNA]</scope>
    <source>
        <strain evidence="2">QZS01</strain>
    </source>
</reference>
<dbReference type="RefSeq" id="WP_127164009.1">
    <property type="nucleotide sequence ID" value="NZ_CP029822.1"/>
</dbReference>
<evidence type="ECO:0000313" key="1">
    <source>
        <dbReference type="EMBL" id="AZS51238.1"/>
    </source>
</evidence>
<dbReference type="EMBL" id="CP029822">
    <property type="protein sequence ID" value="AZS51238.1"/>
    <property type="molecule type" value="Genomic_DNA"/>
</dbReference>
<sequence length="194" mass="22175">MAYLTKNQRHEEISKLAMQIALDEGLSAITARHIAAKGSFAIGQIHHHFQSISQLKALALHKVSDDLMTQAEQNYINISIPEQLINIISPIEGEMGSMMRKLWSEAVFLAERDNEIKKAYKQSIEEWHQAIVKLINQGKKQNIFNTPIPTETAWELIALSCGFDNIAVIEEFRFEKHIIKNCIYRILQINPPLI</sequence>
<accession>A0A3S9XFX7</accession>
<organism evidence="1 2">
    <name type="scientific">Entomomonas moraniae</name>
    <dbReference type="NCBI Taxonomy" id="2213226"/>
    <lineage>
        <taxon>Bacteria</taxon>
        <taxon>Pseudomonadati</taxon>
        <taxon>Pseudomonadota</taxon>
        <taxon>Gammaproteobacteria</taxon>
        <taxon>Pseudomonadales</taxon>
        <taxon>Pseudomonadaceae</taxon>
        <taxon>Entomomonas</taxon>
    </lineage>
</organism>
<dbReference type="SUPFAM" id="SSF48498">
    <property type="entry name" value="Tetracyclin repressor-like, C-terminal domain"/>
    <property type="match status" value="1"/>
</dbReference>
<gene>
    <name evidence="1" type="ORF">DM558_10860</name>
</gene>
<dbReference type="KEGG" id="emo:DM558_10860"/>
<protein>
    <submittedName>
        <fullName evidence="1">TetR family transcriptional regulator</fullName>
    </submittedName>
</protein>
<dbReference type="Gene3D" id="1.10.357.10">
    <property type="entry name" value="Tetracycline Repressor, domain 2"/>
    <property type="match status" value="1"/>
</dbReference>
<dbReference type="NCBIfam" id="NF011572">
    <property type="entry name" value="PRK14996.1"/>
    <property type="match status" value="1"/>
</dbReference>
<dbReference type="InterPro" id="IPR009057">
    <property type="entry name" value="Homeodomain-like_sf"/>
</dbReference>
<dbReference type="AlphaFoldDB" id="A0A3S9XFX7"/>
<dbReference type="SUPFAM" id="SSF46689">
    <property type="entry name" value="Homeodomain-like"/>
    <property type="match status" value="1"/>
</dbReference>
<keyword evidence="2" id="KW-1185">Reference proteome</keyword>
<dbReference type="Proteomes" id="UP000273143">
    <property type="component" value="Chromosome"/>
</dbReference>
<dbReference type="InterPro" id="IPR036271">
    <property type="entry name" value="Tet_transcr_reg_TetR-rel_C_sf"/>
</dbReference>
<evidence type="ECO:0000313" key="2">
    <source>
        <dbReference type="Proteomes" id="UP000273143"/>
    </source>
</evidence>